<dbReference type="InterPro" id="IPR014710">
    <property type="entry name" value="RmlC-like_jellyroll"/>
</dbReference>
<gene>
    <name evidence="2" type="ORF">BFP76_00260</name>
</gene>
<organism evidence="2 3">
    <name type="scientific">Paramylibacter kogurei</name>
    <dbReference type="NCBI Taxonomy" id="1889778"/>
    <lineage>
        <taxon>Bacteria</taxon>
        <taxon>Pseudomonadati</taxon>
        <taxon>Pseudomonadota</taxon>
        <taxon>Alphaproteobacteria</taxon>
        <taxon>Rhodobacterales</taxon>
        <taxon>Paracoccaceae</taxon>
        <taxon>Paramylibacter</taxon>
    </lineage>
</organism>
<evidence type="ECO:0000259" key="1">
    <source>
        <dbReference type="Pfam" id="PF12973"/>
    </source>
</evidence>
<dbReference type="Proteomes" id="UP000231516">
    <property type="component" value="Unassembled WGS sequence"/>
</dbReference>
<comment type="caution">
    <text evidence="2">The sequence shown here is derived from an EMBL/GenBank/DDBJ whole genome shotgun (WGS) entry which is preliminary data.</text>
</comment>
<accession>A0A2G5K9B3</accession>
<feature type="domain" description="ChrR-like cupin" evidence="1">
    <location>
        <begin position="101"/>
        <end position="189"/>
    </location>
</feature>
<dbReference type="CDD" id="cd20301">
    <property type="entry name" value="cupin_ChrR"/>
    <property type="match status" value="1"/>
</dbReference>
<protein>
    <submittedName>
        <fullName evidence="2">Transcriptional regulator</fullName>
    </submittedName>
</protein>
<dbReference type="InterPro" id="IPR041916">
    <property type="entry name" value="Anti_sigma_zinc_sf"/>
</dbReference>
<dbReference type="InterPro" id="IPR025979">
    <property type="entry name" value="ChrR-like_cupin_dom"/>
</dbReference>
<dbReference type="Pfam" id="PF12973">
    <property type="entry name" value="Cupin_7"/>
    <property type="match status" value="1"/>
</dbReference>
<proteinExistence type="predicted"/>
<dbReference type="EMBL" id="MDGM01000009">
    <property type="protein sequence ID" value="PIB25612.1"/>
    <property type="molecule type" value="Genomic_DNA"/>
</dbReference>
<dbReference type="SUPFAM" id="SSF51182">
    <property type="entry name" value="RmlC-like cupins"/>
    <property type="match status" value="1"/>
</dbReference>
<dbReference type="Gene3D" id="1.10.10.1320">
    <property type="entry name" value="Anti-sigma factor, zinc-finger domain"/>
    <property type="match status" value="1"/>
</dbReference>
<dbReference type="NCBIfam" id="TIGR02451">
    <property type="entry name" value="anti_sig_ChrR"/>
    <property type="match status" value="1"/>
</dbReference>
<sequence>MTHVQHHIPDAMLKAYASGNISPHFATLVAAHISMCEICRVALGAHEAVGGALLDVTKAVDVSSSLKTDVFSKLDAPFTPKPVFDRSGIYPGPIVQAMKGQEPRWKSLGMGIRQHIISYDKQGSLRLLYIPAGQAVPEHGHNGLELTLVLQGSFSDETGQFGVGDVEVGDEDLAHVPTADAGPPCICLAATDASLRFAGLIPRMLQPIFKI</sequence>
<dbReference type="InterPro" id="IPR012807">
    <property type="entry name" value="Anti-sigma_ChrR"/>
</dbReference>
<dbReference type="OrthoDB" id="2988517at2"/>
<dbReference type="InterPro" id="IPR011051">
    <property type="entry name" value="RmlC_Cupin_sf"/>
</dbReference>
<keyword evidence="3" id="KW-1185">Reference proteome</keyword>
<dbReference type="Gene3D" id="2.60.120.10">
    <property type="entry name" value="Jelly Rolls"/>
    <property type="match status" value="1"/>
</dbReference>
<evidence type="ECO:0000313" key="3">
    <source>
        <dbReference type="Proteomes" id="UP000231516"/>
    </source>
</evidence>
<name>A0A2G5K9B3_9RHOB</name>
<evidence type="ECO:0000313" key="2">
    <source>
        <dbReference type="EMBL" id="PIB25612.1"/>
    </source>
</evidence>
<dbReference type="RefSeq" id="WP_099591993.1">
    <property type="nucleotide sequence ID" value="NZ_MDGM01000009.1"/>
</dbReference>
<dbReference type="AlphaFoldDB" id="A0A2G5K9B3"/>
<reference evidence="2 3" key="1">
    <citation type="submission" date="2016-08" db="EMBL/GenBank/DDBJ databases">
        <title>Draft genome of Amylibacter sp. strain 4G11.</title>
        <authorList>
            <person name="Wong S.-K."/>
            <person name="Hamasaki K."/>
            <person name="Yoshizawa S."/>
        </authorList>
    </citation>
    <scope>NUCLEOTIDE SEQUENCE [LARGE SCALE GENOMIC DNA]</scope>
    <source>
        <strain evidence="2 3">4G11</strain>
    </source>
</reference>